<dbReference type="AlphaFoldDB" id="A0A0K0FFQ4"/>
<sequence length="382" mass="44139">MQKFAGKCAESNKIVTEDYLIPFDKALSNAVFLKIATLIDFVPVIEGAQIILSPAIMSSNFINLMHKLWNVTDKTIVCGTSYKHNILIYKVNFKSEEVTLYADGSKRIKKIRQIMEYESEDFACFSYYFLLNDRIKDYNKRTWKNTNNSALVTVSGNVIGIDFQKRNMLVHHKIPVLISEYYQDIQRIGRDGKLGIAVLYNTSETNNSHKRQGNKTKHNLSVSTPTISVASTPRSFITSISVNASEYIYKENDQTKLFFLKRDTKCLHNIYTSFFDDVGIDNCLFSCSSCLRKNMTSSIEEMRRKMKEFNENILIGNYFSENDMSKRRIIMLDIYDACEGSDQTKPPNTITYISLKKPNKLSMNEVLEKRRKIATNIFYIMY</sequence>
<evidence type="ECO:0000313" key="2">
    <source>
        <dbReference type="WBParaSite" id="SVE_0770000.1"/>
    </source>
</evidence>
<dbReference type="InterPro" id="IPR027417">
    <property type="entry name" value="P-loop_NTPase"/>
</dbReference>
<name>A0A0K0FFQ4_STRVS</name>
<protein>
    <submittedName>
        <fullName evidence="2">ATP-dependent DNA helicase</fullName>
    </submittedName>
</protein>
<proteinExistence type="predicted"/>
<accession>A0A0K0FFQ4</accession>
<reference evidence="1" key="1">
    <citation type="submission" date="2014-07" db="EMBL/GenBank/DDBJ databases">
        <authorList>
            <person name="Martin A.A"/>
            <person name="De Silva N."/>
        </authorList>
    </citation>
    <scope>NUCLEOTIDE SEQUENCE</scope>
</reference>
<dbReference type="SUPFAM" id="SSF52540">
    <property type="entry name" value="P-loop containing nucleoside triphosphate hydrolases"/>
    <property type="match status" value="1"/>
</dbReference>
<dbReference type="Gene3D" id="3.40.50.300">
    <property type="entry name" value="P-loop containing nucleotide triphosphate hydrolases"/>
    <property type="match status" value="1"/>
</dbReference>
<dbReference type="STRING" id="75913.A0A0K0FFQ4"/>
<evidence type="ECO:0000313" key="1">
    <source>
        <dbReference type="Proteomes" id="UP000035680"/>
    </source>
</evidence>
<dbReference type="WBParaSite" id="SVE_0770000.1">
    <property type="protein sequence ID" value="SVE_0770000.1"/>
    <property type="gene ID" value="SVE_0770000"/>
</dbReference>
<reference evidence="2" key="2">
    <citation type="submission" date="2015-08" db="UniProtKB">
        <authorList>
            <consortium name="WormBaseParasite"/>
        </authorList>
    </citation>
    <scope>IDENTIFICATION</scope>
</reference>
<dbReference type="Proteomes" id="UP000035680">
    <property type="component" value="Unassembled WGS sequence"/>
</dbReference>
<keyword evidence="1" id="KW-1185">Reference proteome</keyword>
<organism evidence="1 2">
    <name type="scientific">Strongyloides venezuelensis</name>
    <name type="common">Threadworm</name>
    <dbReference type="NCBI Taxonomy" id="75913"/>
    <lineage>
        <taxon>Eukaryota</taxon>
        <taxon>Metazoa</taxon>
        <taxon>Ecdysozoa</taxon>
        <taxon>Nematoda</taxon>
        <taxon>Chromadorea</taxon>
        <taxon>Rhabditida</taxon>
        <taxon>Tylenchina</taxon>
        <taxon>Panagrolaimomorpha</taxon>
        <taxon>Strongyloidoidea</taxon>
        <taxon>Strongyloididae</taxon>
        <taxon>Strongyloides</taxon>
    </lineage>
</organism>